<dbReference type="EMBL" id="CAFBNZ010000116">
    <property type="protein sequence ID" value="CAB4972138.1"/>
    <property type="molecule type" value="Genomic_DNA"/>
</dbReference>
<evidence type="ECO:0000313" key="3">
    <source>
        <dbReference type="EMBL" id="CAB4972138.1"/>
    </source>
</evidence>
<evidence type="ECO:0000313" key="4">
    <source>
        <dbReference type="EMBL" id="CAB5138693.1"/>
    </source>
</evidence>
<keyword evidence="1" id="KW-0812">Transmembrane</keyword>
<feature type="transmembrane region" description="Helical" evidence="1">
    <location>
        <begin position="7"/>
        <end position="28"/>
    </location>
</feature>
<evidence type="ECO:0000256" key="1">
    <source>
        <dbReference type="SAM" id="Phobius"/>
    </source>
</evidence>
<dbReference type="AlphaFoldDB" id="A0A6J6JED2"/>
<dbReference type="EMBL" id="CAEZVL010000141">
    <property type="protein sequence ID" value="CAB4635146.1"/>
    <property type="molecule type" value="Genomic_DNA"/>
</dbReference>
<protein>
    <submittedName>
        <fullName evidence="2">Unannotated protein</fullName>
    </submittedName>
</protein>
<name>A0A6J6JED2_9ZZZZ</name>
<organism evidence="2">
    <name type="scientific">freshwater metagenome</name>
    <dbReference type="NCBI Taxonomy" id="449393"/>
    <lineage>
        <taxon>unclassified sequences</taxon>
        <taxon>metagenomes</taxon>
        <taxon>ecological metagenomes</taxon>
    </lineage>
</organism>
<dbReference type="EMBL" id="CAFBRX010000280">
    <property type="protein sequence ID" value="CAB5138693.1"/>
    <property type="molecule type" value="Genomic_DNA"/>
</dbReference>
<keyword evidence="1" id="KW-0472">Membrane</keyword>
<proteinExistence type="predicted"/>
<gene>
    <name evidence="2" type="ORF">UFOPK1960_00927</name>
    <name evidence="3" type="ORF">UFOPK3889_00677</name>
    <name evidence="4" type="ORF">UFOPK4422_01779</name>
</gene>
<sequence>MSISRQPVKILLTIISLGIAVFWVWALFFPPSRDNVAAVDDTSWSIRANALCQEANLQRDTLVDLRRINTVGPNALSERADIIDEATAIIQKMLDDVTSQQLASPQDQKRVDTWRDIFQDWINGRIAYTAILRTGENAPFAESMVEGSPASTLIDYFAQANRMKSCGAPKDLAV</sequence>
<keyword evidence="1" id="KW-1133">Transmembrane helix</keyword>
<reference evidence="2" key="1">
    <citation type="submission" date="2020-05" db="EMBL/GenBank/DDBJ databases">
        <authorList>
            <person name="Chiriac C."/>
            <person name="Salcher M."/>
            <person name="Ghai R."/>
            <person name="Kavagutti S V."/>
        </authorList>
    </citation>
    <scope>NUCLEOTIDE SEQUENCE</scope>
</reference>
<accession>A0A6J6JED2</accession>
<evidence type="ECO:0000313" key="2">
    <source>
        <dbReference type="EMBL" id="CAB4635146.1"/>
    </source>
</evidence>